<dbReference type="FunCoup" id="E8R2Y5">
    <property type="interactions" value="93"/>
</dbReference>
<organism evidence="16 17">
    <name type="scientific">Isosphaera pallida (strain ATCC 43644 / DSM 9630 / IS1B)</name>
    <dbReference type="NCBI Taxonomy" id="575540"/>
    <lineage>
        <taxon>Bacteria</taxon>
        <taxon>Pseudomonadati</taxon>
        <taxon>Planctomycetota</taxon>
        <taxon>Planctomycetia</taxon>
        <taxon>Isosphaerales</taxon>
        <taxon>Isosphaeraceae</taxon>
        <taxon>Isosphaera</taxon>
    </lineage>
</organism>
<evidence type="ECO:0000256" key="11">
    <source>
        <dbReference type="ARBA" id="ARBA00058991"/>
    </source>
</evidence>
<evidence type="ECO:0000256" key="5">
    <source>
        <dbReference type="ARBA" id="ARBA00022723"/>
    </source>
</evidence>
<evidence type="ECO:0000313" key="16">
    <source>
        <dbReference type="EMBL" id="ADV61489.1"/>
    </source>
</evidence>
<proteinExistence type="predicted"/>
<dbReference type="Pfam" id="PF03150">
    <property type="entry name" value="CCP_MauG"/>
    <property type="match status" value="1"/>
</dbReference>
<dbReference type="FunFam" id="1.10.760.10:FF:000019">
    <property type="entry name" value="Di-heme cytochrome C peroxidase"/>
    <property type="match status" value="1"/>
</dbReference>
<evidence type="ECO:0000256" key="2">
    <source>
        <dbReference type="ARBA" id="ARBA00004856"/>
    </source>
</evidence>
<dbReference type="SUPFAM" id="SSF46626">
    <property type="entry name" value="Cytochrome c"/>
    <property type="match status" value="2"/>
</dbReference>
<dbReference type="STRING" id="575540.Isop_0900"/>
<evidence type="ECO:0000256" key="12">
    <source>
        <dbReference type="ARBA" id="ARBA00073576"/>
    </source>
</evidence>
<comment type="subcellular location">
    <subcellularLocation>
        <location evidence="1">Periplasm</location>
    </subcellularLocation>
</comment>
<dbReference type="InParanoid" id="E8R2Y5"/>
<keyword evidence="8" id="KW-0249">Electron transport</keyword>
<dbReference type="PANTHER" id="PTHR30600">
    <property type="entry name" value="CYTOCHROME C PEROXIDASE-RELATED"/>
    <property type="match status" value="1"/>
</dbReference>
<dbReference type="eggNOG" id="COG1858">
    <property type="taxonomic scope" value="Bacteria"/>
</dbReference>
<evidence type="ECO:0000313" key="17">
    <source>
        <dbReference type="Proteomes" id="UP000008631"/>
    </source>
</evidence>
<reference key="1">
    <citation type="submission" date="2010-11" db="EMBL/GenBank/DDBJ databases">
        <title>The complete sequence of chromosome of Isophaera pallida ATCC 43644.</title>
        <authorList>
            <consortium name="US DOE Joint Genome Institute (JGI-PGF)"/>
            <person name="Lucas S."/>
            <person name="Copeland A."/>
            <person name="Lapidus A."/>
            <person name="Bruce D."/>
            <person name="Goodwin L."/>
            <person name="Pitluck S."/>
            <person name="Kyrpides N."/>
            <person name="Mavromatis K."/>
            <person name="Pagani I."/>
            <person name="Ivanova N."/>
            <person name="Saunders E."/>
            <person name="Brettin T."/>
            <person name="Detter J.C."/>
            <person name="Han C."/>
            <person name="Tapia R."/>
            <person name="Land M."/>
            <person name="Hauser L."/>
            <person name="Markowitz V."/>
            <person name="Cheng J.-F."/>
            <person name="Hugenholtz P."/>
            <person name="Woyke T."/>
            <person name="Wu D."/>
            <person name="Eisen J.A."/>
        </authorList>
    </citation>
    <scope>NUCLEOTIDE SEQUENCE</scope>
    <source>
        <strain>ATCC 43644</strain>
    </source>
</reference>
<dbReference type="AlphaFoldDB" id="E8R2Y5"/>
<accession>E8R2Y5</accession>
<dbReference type="InterPro" id="IPR009056">
    <property type="entry name" value="Cyt_c-like_dom"/>
</dbReference>
<sequence>MTRPLKAWLVLTVPVLAGGMVAVKTMYAPCSSCHMVPVDSSGGSDSPTANLTLVSVAKPTLPPVQEKQPGDKLAAQLVKSLVDPLGNFGDDKDYLYQKPDPSLIQDEPLEMEPPRGLPALFEGVNIPVSNPLTKGRVELGRQLYFDPRLSKNGTVSCATCHNPETGWTDNQTLSIGIDGQVGNRNAPTVLNTVYGTTQFWDGRVATLEAQCQGPPQNPIEMGDQSYREIVERLRGIPGYVEQFKKVFGTNVTLDGIAKAIASFERVTALSGDSRYDRYQDGDLDALTESEKRGMVLFGLSLRPDDETEFSRPVERQKAKCTLCHVGANFTDNAFHNLGVGYDTESGTFSDLGRWLALPIGEKNEDAIGAFKTPTLRDITRTAPYMHDGSEPTLEAVMDLYNKGGIPNPYLDRDMKPLNLTKEEIADVIAFMKALDGAIIKVEVPQLPPGPDGKAPDARRALMTPTKGQEAAE</sequence>
<feature type="domain" description="Cytochrome c" evidence="15">
    <location>
        <begin position="135"/>
        <end position="244"/>
    </location>
</feature>
<evidence type="ECO:0000259" key="15">
    <source>
        <dbReference type="PROSITE" id="PS51007"/>
    </source>
</evidence>
<feature type="region of interest" description="Disordered" evidence="14">
    <location>
        <begin position="444"/>
        <end position="472"/>
    </location>
</feature>
<name>E8R2Y5_ISOPI</name>
<evidence type="ECO:0000256" key="14">
    <source>
        <dbReference type="SAM" id="MobiDB-lite"/>
    </source>
</evidence>
<evidence type="ECO:0000256" key="1">
    <source>
        <dbReference type="ARBA" id="ARBA00004418"/>
    </source>
</evidence>
<keyword evidence="5 13" id="KW-0479">Metal-binding</keyword>
<dbReference type="InterPro" id="IPR051395">
    <property type="entry name" value="Cytochrome_c_Peroxidase/MauG"/>
</dbReference>
<dbReference type="PANTHER" id="PTHR30600:SF10">
    <property type="entry name" value="BLL6722 PROTEIN"/>
    <property type="match status" value="1"/>
</dbReference>
<dbReference type="Proteomes" id="UP000008631">
    <property type="component" value="Chromosome"/>
</dbReference>
<dbReference type="GO" id="GO:0046872">
    <property type="term" value="F:metal ion binding"/>
    <property type="evidence" value="ECO:0007669"/>
    <property type="project" value="UniProtKB-KW"/>
</dbReference>
<protein>
    <recommendedName>
        <fullName evidence="12">Methylamine utilization protein MauG</fullName>
    </recommendedName>
</protein>
<gene>
    <name evidence="16" type="ordered locus">Isop_0900</name>
</gene>
<comment type="function">
    <text evidence="11">Involved in methylamine metabolism. Essential for the maturation of the beta subunit of MADH, presumably via a step in the biosynthesis of tryptophan tryptophylquinone (TTQ), the cofactor of MADH.</text>
</comment>
<dbReference type="GO" id="GO:0004130">
    <property type="term" value="F:cytochrome-c peroxidase activity"/>
    <property type="evidence" value="ECO:0007669"/>
    <property type="project" value="TreeGrafter"/>
</dbReference>
<keyword evidence="10 13" id="KW-0408">Iron</keyword>
<keyword evidence="4 13" id="KW-0349">Heme</keyword>
<dbReference type="Gene3D" id="1.10.760.10">
    <property type="entry name" value="Cytochrome c-like domain"/>
    <property type="match status" value="2"/>
</dbReference>
<keyword evidence="16" id="KW-0575">Peroxidase</keyword>
<dbReference type="RefSeq" id="WP_013563778.1">
    <property type="nucleotide sequence ID" value="NC_014962.1"/>
</dbReference>
<keyword evidence="6" id="KW-0732">Signal</keyword>
<dbReference type="GO" id="GO:0020037">
    <property type="term" value="F:heme binding"/>
    <property type="evidence" value="ECO:0007669"/>
    <property type="project" value="InterPro"/>
</dbReference>
<dbReference type="GO" id="GO:0009055">
    <property type="term" value="F:electron transfer activity"/>
    <property type="evidence" value="ECO:0007669"/>
    <property type="project" value="InterPro"/>
</dbReference>
<feature type="domain" description="Cytochrome c" evidence="15">
    <location>
        <begin position="288"/>
        <end position="435"/>
    </location>
</feature>
<evidence type="ECO:0000256" key="10">
    <source>
        <dbReference type="ARBA" id="ARBA00023004"/>
    </source>
</evidence>
<comment type="pathway">
    <text evidence="2">One-carbon metabolism; methylamine degradation.</text>
</comment>
<dbReference type="InterPro" id="IPR004852">
    <property type="entry name" value="Di-haem_cyt_c_peroxidsae"/>
</dbReference>
<dbReference type="GO" id="GO:0042597">
    <property type="term" value="C:periplasmic space"/>
    <property type="evidence" value="ECO:0007669"/>
    <property type="project" value="UniProtKB-SubCell"/>
</dbReference>
<evidence type="ECO:0000256" key="8">
    <source>
        <dbReference type="ARBA" id="ARBA00022982"/>
    </source>
</evidence>
<dbReference type="EMBL" id="CP002353">
    <property type="protein sequence ID" value="ADV61489.1"/>
    <property type="molecule type" value="Genomic_DNA"/>
</dbReference>
<evidence type="ECO:0000256" key="9">
    <source>
        <dbReference type="ARBA" id="ARBA00023002"/>
    </source>
</evidence>
<keyword evidence="17" id="KW-1185">Reference proteome</keyword>
<reference evidence="16 17" key="2">
    <citation type="journal article" date="2011" name="Stand. Genomic Sci.">
        <title>Complete genome sequence of Isosphaera pallida type strain (IS1B).</title>
        <authorList>
            <consortium name="US DOE Joint Genome Institute (JGI-PGF)"/>
            <person name="Goker M."/>
            <person name="Cleland D."/>
            <person name="Saunders E."/>
            <person name="Lapidus A."/>
            <person name="Nolan M."/>
            <person name="Lucas S."/>
            <person name="Hammon N."/>
            <person name="Deshpande S."/>
            <person name="Cheng J.F."/>
            <person name="Tapia R."/>
            <person name="Han C."/>
            <person name="Goodwin L."/>
            <person name="Pitluck S."/>
            <person name="Liolios K."/>
            <person name="Pagani I."/>
            <person name="Ivanova N."/>
            <person name="Mavromatis K."/>
            <person name="Pati A."/>
            <person name="Chen A."/>
            <person name="Palaniappan K."/>
            <person name="Land M."/>
            <person name="Hauser L."/>
            <person name="Chang Y.J."/>
            <person name="Jeffries C.D."/>
            <person name="Detter J.C."/>
            <person name="Beck B."/>
            <person name="Woyke T."/>
            <person name="Bristow J."/>
            <person name="Eisen J.A."/>
            <person name="Markowitz V."/>
            <person name="Hugenholtz P."/>
            <person name="Kyrpides N.C."/>
            <person name="Klenk H.P."/>
        </authorList>
    </citation>
    <scope>NUCLEOTIDE SEQUENCE [LARGE SCALE GENOMIC DNA]</scope>
    <source>
        <strain evidence="17">ATCC 43644 / DSM 9630 / IS1B</strain>
    </source>
</reference>
<dbReference type="InterPro" id="IPR036909">
    <property type="entry name" value="Cyt_c-like_dom_sf"/>
</dbReference>
<evidence type="ECO:0000256" key="6">
    <source>
        <dbReference type="ARBA" id="ARBA00022729"/>
    </source>
</evidence>
<keyword evidence="7" id="KW-0574">Periplasm</keyword>
<dbReference type="OrthoDB" id="9772811at2"/>
<evidence type="ECO:0000256" key="13">
    <source>
        <dbReference type="PROSITE-ProRule" id="PRU00433"/>
    </source>
</evidence>
<dbReference type="PROSITE" id="PS51007">
    <property type="entry name" value="CYTC"/>
    <property type="match status" value="2"/>
</dbReference>
<evidence type="ECO:0000256" key="3">
    <source>
        <dbReference type="ARBA" id="ARBA00022448"/>
    </source>
</evidence>
<evidence type="ECO:0000256" key="4">
    <source>
        <dbReference type="ARBA" id="ARBA00022617"/>
    </source>
</evidence>
<evidence type="ECO:0000256" key="7">
    <source>
        <dbReference type="ARBA" id="ARBA00022764"/>
    </source>
</evidence>
<keyword evidence="3" id="KW-0813">Transport</keyword>
<dbReference type="KEGG" id="ipa:Isop_0900"/>
<keyword evidence="9 16" id="KW-0560">Oxidoreductase</keyword>
<dbReference type="HOGENOM" id="CLU_034652_3_3_0"/>